<comment type="cofactor">
    <cofactor evidence="1">
        <name>Mg(2+)</name>
        <dbReference type="ChEBI" id="CHEBI:18420"/>
    </cofactor>
</comment>
<dbReference type="InterPro" id="IPR024932">
    <property type="entry name" value="ApbE"/>
</dbReference>
<dbReference type="PIRSF" id="PIRSF006268">
    <property type="entry name" value="ApbE"/>
    <property type="match status" value="1"/>
</dbReference>
<accession>A0ABS3EYN7</accession>
<dbReference type="SUPFAM" id="SSF143631">
    <property type="entry name" value="ApbE-like"/>
    <property type="match status" value="1"/>
</dbReference>
<protein>
    <recommendedName>
        <fullName evidence="3 11">FAD:protein FMN transferase</fullName>
        <ecNumber evidence="2 11">2.7.1.180</ecNumber>
    </recommendedName>
    <alternativeName>
        <fullName evidence="9 11">Flavin transferase</fullName>
    </alternativeName>
</protein>
<dbReference type="Proteomes" id="UP000664163">
    <property type="component" value="Unassembled WGS sequence"/>
</dbReference>
<evidence type="ECO:0000313" key="13">
    <source>
        <dbReference type="Proteomes" id="UP000664163"/>
    </source>
</evidence>
<keyword evidence="6 11" id="KW-0479">Metal-binding</keyword>
<evidence type="ECO:0000256" key="4">
    <source>
        <dbReference type="ARBA" id="ARBA00022630"/>
    </source>
</evidence>
<dbReference type="PANTHER" id="PTHR30040:SF2">
    <property type="entry name" value="FAD:PROTEIN FMN TRANSFERASE"/>
    <property type="match status" value="1"/>
</dbReference>
<evidence type="ECO:0000256" key="11">
    <source>
        <dbReference type="PIRNR" id="PIRNR006268"/>
    </source>
</evidence>
<evidence type="ECO:0000256" key="8">
    <source>
        <dbReference type="ARBA" id="ARBA00022842"/>
    </source>
</evidence>
<comment type="similarity">
    <text evidence="11">Belongs to the ApbE family.</text>
</comment>
<evidence type="ECO:0000256" key="2">
    <source>
        <dbReference type="ARBA" id="ARBA00011955"/>
    </source>
</evidence>
<evidence type="ECO:0000256" key="3">
    <source>
        <dbReference type="ARBA" id="ARBA00016337"/>
    </source>
</evidence>
<evidence type="ECO:0000256" key="1">
    <source>
        <dbReference type="ARBA" id="ARBA00001946"/>
    </source>
</evidence>
<evidence type="ECO:0000256" key="9">
    <source>
        <dbReference type="ARBA" id="ARBA00031306"/>
    </source>
</evidence>
<dbReference type="EC" id="2.7.1.180" evidence="2 11"/>
<dbReference type="EMBL" id="JAFLND010000003">
    <property type="protein sequence ID" value="MBO0331238.1"/>
    <property type="molecule type" value="Genomic_DNA"/>
</dbReference>
<name>A0ABS3EYN7_9FLAO</name>
<evidence type="ECO:0000256" key="7">
    <source>
        <dbReference type="ARBA" id="ARBA00022827"/>
    </source>
</evidence>
<sequence length="347" mass="38464">MLIIRQITSVLFLFLSTFGYSQSLQTNLSDTTTEPKVYQRTLKLMGSRFDLTVVAENQEKGNEYLDLAISEISRIEKLISSWDPLSQTSAINRNAGLKPVKVDLELFQLIERALKVSNLTQGAFDISYASMDRIWKFDGSVTEMPPMETIKQSVAKVGCQNIILDRDNQTVFLKNKGMKIGFGAIGKGYAADKTKALLVEQGVKSGIINASGDLNAWGTKPNGKDWMVAIVNPLNKSKVFSWLPVKNQSVVTSGNYEKYIILNGERYSHIIDPRTGYPSKGILSATIFTQNAELADALATSIFVMGVETGLDFINQLKGVECIIVDQDNKVMTSKNIALKEIEKQSR</sequence>
<keyword evidence="5 11" id="KW-0808">Transferase</keyword>
<keyword evidence="13" id="KW-1185">Reference proteome</keyword>
<organism evidence="12 13">
    <name type="scientific">[Muricauda] lutisoli</name>
    <dbReference type="NCBI Taxonomy" id="2816035"/>
    <lineage>
        <taxon>Bacteria</taxon>
        <taxon>Pseudomonadati</taxon>
        <taxon>Bacteroidota</taxon>
        <taxon>Flavobacteriia</taxon>
        <taxon>Flavobacteriales</taxon>
        <taxon>Flavobacteriaceae</taxon>
        <taxon>Allomuricauda</taxon>
    </lineage>
</organism>
<evidence type="ECO:0000256" key="10">
    <source>
        <dbReference type="ARBA" id="ARBA00048540"/>
    </source>
</evidence>
<comment type="catalytic activity">
    <reaction evidence="10 11">
        <text>L-threonyl-[protein] + FAD = FMN-L-threonyl-[protein] + AMP + H(+)</text>
        <dbReference type="Rhea" id="RHEA:36847"/>
        <dbReference type="Rhea" id="RHEA-COMP:11060"/>
        <dbReference type="Rhea" id="RHEA-COMP:11061"/>
        <dbReference type="ChEBI" id="CHEBI:15378"/>
        <dbReference type="ChEBI" id="CHEBI:30013"/>
        <dbReference type="ChEBI" id="CHEBI:57692"/>
        <dbReference type="ChEBI" id="CHEBI:74257"/>
        <dbReference type="ChEBI" id="CHEBI:456215"/>
        <dbReference type="EC" id="2.7.1.180"/>
    </reaction>
</comment>
<proteinExistence type="inferred from homology"/>
<keyword evidence="4 11" id="KW-0285">Flavoprotein</keyword>
<dbReference type="GO" id="GO:0016740">
    <property type="term" value="F:transferase activity"/>
    <property type="evidence" value="ECO:0007669"/>
    <property type="project" value="UniProtKB-KW"/>
</dbReference>
<evidence type="ECO:0000313" key="12">
    <source>
        <dbReference type="EMBL" id="MBO0331238.1"/>
    </source>
</evidence>
<evidence type="ECO:0000256" key="5">
    <source>
        <dbReference type="ARBA" id="ARBA00022679"/>
    </source>
</evidence>
<dbReference type="PANTHER" id="PTHR30040">
    <property type="entry name" value="THIAMINE BIOSYNTHESIS LIPOPROTEIN APBE"/>
    <property type="match status" value="1"/>
</dbReference>
<gene>
    <name evidence="12" type="ORF">J0X13_11795</name>
</gene>
<dbReference type="InterPro" id="IPR003374">
    <property type="entry name" value="ApbE-like_sf"/>
</dbReference>
<keyword evidence="8 11" id="KW-0460">Magnesium</keyword>
<dbReference type="Pfam" id="PF02424">
    <property type="entry name" value="ApbE"/>
    <property type="match status" value="1"/>
</dbReference>
<reference evidence="12 13" key="1">
    <citation type="submission" date="2021-03" db="EMBL/GenBank/DDBJ databases">
        <title>Muricauda sp. CAU 1631 isolated from Incheon.</title>
        <authorList>
            <person name="Kim W."/>
        </authorList>
    </citation>
    <scope>NUCLEOTIDE SEQUENCE [LARGE SCALE GENOMIC DNA]</scope>
    <source>
        <strain evidence="12 13">CAU 1631</strain>
    </source>
</reference>
<dbReference type="Gene3D" id="3.10.520.10">
    <property type="entry name" value="ApbE-like domains"/>
    <property type="match status" value="1"/>
</dbReference>
<evidence type="ECO:0000256" key="6">
    <source>
        <dbReference type="ARBA" id="ARBA00022723"/>
    </source>
</evidence>
<keyword evidence="7 11" id="KW-0274">FAD</keyword>
<comment type="caution">
    <text evidence="12">The sequence shown here is derived from an EMBL/GenBank/DDBJ whole genome shotgun (WGS) entry which is preliminary data.</text>
</comment>